<comment type="subcellular location">
    <subcellularLocation>
        <location evidence="1">Endomembrane system</location>
        <topology evidence="1">Multi-pass membrane protein</topology>
    </subcellularLocation>
</comment>
<feature type="transmembrane region" description="Helical" evidence="7">
    <location>
        <begin position="246"/>
        <end position="264"/>
    </location>
</feature>
<dbReference type="AlphaFoldDB" id="A0A081C8F3"/>
<evidence type="ECO:0000256" key="7">
    <source>
        <dbReference type="SAM" id="Phobius"/>
    </source>
</evidence>
<feature type="transmembrane region" description="Helical" evidence="7">
    <location>
        <begin position="211"/>
        <end position="234"/>
    </location>
</feature>
<feature type="transmembrane region" description="Helical" evidence="7">
    <location>
        <begin position="12"/>
        <end position="32"/>
    </location>
</feature>
<keyword evidence="10" id="KW-1185">Reference proteome</keyword>
<keyword evidence="6 7" id="KW-0472">Membrane</keyword>
<evidence type="ECO:0000256" key="4">
    <source>
        <dbReference type="ARBA" id="ARBA00022692"/>
    </source>
</evidence>
<dbReference type="InterPro" id="IPR036259">
    <property type="entry name" value="MFS_trans_sf"/>
</dbReference>
<feature type="transmembrane region" description="Helical" evidence="7">
    <location>
        <begin position="79"/>
        <end position="98"/>
    </location>
</feature>
<accession>A0A081C8F3</accession>
<keyword evidence="5 7" id="KW-1133">Transmembrane helix</keyword>
<proteinExistence type="inferred from homology"/>
<dbReference type="GO" id="GO:0016020">
    <property type="term" value="C:membrane"/>
    <property type="evidence" value="ECO:0007669"/>
    <property type="project" value="TreeGrafter"/>
</dbReference>
<dbReference type="InterPro" id="IPR020846">
    <property type="entry name" value="MFS_dom"/>
</dbReference>
<evidence type="ECO:0000256" key="2">
    <source>
        <dbReference type="ARBA" id="ARBA00008335"/>
    </source>
</evidence>
<evidence type="ECO:0000259" key="8">
    <source>
        <dbReference type="PROSITE" id="PS50850"/>
    </source>
</evidence>
<gene>
    <name evidence="9" type="ORF">U27_00756</name>
</gene>
<dbReference type="InterPro" id="IPR051788">
    <property type="entry name" value="MFS_Transporter"/>
</dbReference>
<dbReference type="Gene3D" id="1.20.1250.20">
    <property type="entry name" value="MFS general substrate transporter like domains"/>
    <property type="match status" value="2"/>
</dbReference>
<dbReference type="SUPFAM" id="SSF103473">
    <property type="entry name" value="MFS general substrate transporter"/>
    <property type="match status" value="1"/>
</dbReference>
<keyword evidence="4 7" id="KW-0812">Transmembrane</keyword>
<dbReference type="PROSITE" id="PS50850">
    <property type="entry name" value="MFS"/>
    <property type="match status" value="1"/>
</dbReference>
<dbReference type="GO" id="GO:0012505">
    <property type="term" value="C:endomembrane system"/>
    <property type="evidence" value="ECO:0007669"/>
    <property type="project" value="UniProtKB-SubCell"/>
</dbReference>
<dbReference type="Proteomes" id="UP000030661">
    <property type="component" value="Unassembled WGS sequence"/>
</dbReference>
<feature type="transmembrane region" description="Helical" evidence="7">
    <location>
        <begin position="335"/>
        <end position="356"/>
    </location>
</feature>
<dbReference type="PANTHER" id="PTHR23514:SF3">
    <property type="entry name" value="BYPASS OF STOP CODON PROTEIN 6"/>
    <property type="match status" value="1"/>
</dbReference>
<evidence type="ECO:0000313" key="10">
    <source>
        <dbReference type="Proteomes" id="UP000030661"/>
    </source>
</evidence>
<name>A0A081C8F3_VECG1</name>
<organism evidence="9">
    <name type="scientific">Vecturithrix granuli</name>
    <dbReference type="NCBI Taxonomy" id="1499967"/>
    <lineage>
        <taxon>Bacteria</taxon>
        <taxon>Candidatus Moduliflexota</taxon>
        <taxon>Candidatus Vecturitrichia</taxon>
        <taxon>Candidatus Vecturitrichales</taxon>
        <taxon>Candidatus Vecturitrichaceae</taxon>
        <taxon>Candidatus Vecturithrix</taxon>
    </lineage>
</organism>
<evidence type="ECO:0000256" key="5">
    <source>
        <dbReference type="ARBA" id="ARBA00022989"/>
    </source>
</evidence>
<dbReference type="eggNOG" id="COG0738">
    <property type="taxonomic scope" value="Bacteria"/>
</dbReference>
<dbReference type="Pfam" id="PF07690">
    <property type="entry name" value="MFS_1"/>
    <property type="match status" value="1"/>
</dbReference>
<feature type="transmembrane region" description="Helical" evidence="7">
    <location>
        <begin position="104"/>
        <end position="125"/>
    </location>
</feature>
<feature type="transmembrane region" description="Helical" evidence="7">
    <location>
        <begin position="362"/>
        <end position="381"/>
    </location>
</feature>
<reference evidence="9" key="1">
    <citation type="journal article" date="2015" name="PeerJ">
        <title>First genomic representation of candidate bacterial phylum KSB3 points to enhanced environmental sensing as a trigger of wastewater bulking.</title>
        <authorList>
            <person name="Sekiguchi Y."/>
            <person name="Ohashi A."/>
            <person name="Parks D.H."/>
            <person name="Yamauchi T."/>
            <person name="Tyson G.W."/>
            <person name="Hugenholtz P."/>
        </authorList>
    </citation>
    <scope>NUCLEOTIDE SEQUENCE [LARGE SCALE GENOMIC DNA]</scope>
</reference>
<feature type="transmembrane region" description="Helical" evidence="7">
    <location>
        <begin position="300"/>
        <end position="323"/>
    </location>
</feature>
<dbReference type="GO" id="GO:0022857">
    <property type="term" value="F:transmembrane transporter activity"/>
    <property type="evidence" value="ECO:0007669"/>
    <property type="project" value="InterPro"/>
</dbReference>
<comment type="similarity">
    <text evidence="2">Belongs to the major facilitator superfamily.</text>
</comment>
<protein>
    <submittedName>
        <fullName evidence="9">Arabinose efflux permease-like protein</fullName>
    </submittedName>
</protein>
<feature type="transmembrane region" description="Helical" evidence="7">
    <location>
        <begin position="276"/>
        <end position="294"/>
    </location>
</feature>
<dbReference type="HOGENOM" id="CLU_041536_1_0_0"/>
<feature type="transmembrane region" description="Helical" evidence="7">
    <location>
        <begin position="44"/>
        <end position="67"/>
    </location>
</feature>
<evidence type="ECO:0000256" key="1">
    <source>
        <dbReference type="ARBA" id="ARBA00004127"/>
    </source>
</evidence>
<evidence type="ECO:0000256" key="3">
    <source>
        <dbReference type="ARBA" id="ARBA00022448"/>
    </source>
</evidence>
<evidence type="ECO:0000313" key="9">
    <source>
        <dbReference type="EMBL" id="GAK60858.1"/>
    </source>
</evidence>
<dbReference type="EMBL" id="DF820475">
    <property type="protein sequence ID" value="GAK60858.1"/>
    <property type="molecule type" value="Genomic_DNA"/>
</dbReference>
<evidence type="ECO:0000256" key="6">
    <source>
        <dbReference type="ARBA" id="ARBA00023136"/>
    </source>
</evidence>
<feature type="domain" description="Major facilitator superfamily (MFS) profile" evidence="8">
    <location>
        <begin position="10"/>
        <end position="384"/>
    </location>
</feature>
<dbReference type="InterPro" id="IPR011701">
    <property type="entry name" value="MFS"/>
</dbReference>
<dbReference type="STRING" id="1499967.U27_00756"/>
<keyword evidence="3" id="KW-0813">Transport</keyword>
<feature type="transmembrane region" description="Helical" evidence="7">
    <location>
        <begin position="163"/>
        <end position="180"/>
    </location>
</feature>
<sequence length="399" mass="43241">MRTHSQKITRDAFTWLVYLMLGYYSYLLNGLGPIMPFLRAELNMSYTVSSLHFSAFAIGMLIAGLGGDRLARRFGRRRTFWFGALGMTGGVLLLLVGAHPTFTIAGTLLMGTIGSLLLVMIPAALSDRYGSQRAVALSESNVIGSLCAGIAPIIVGIFVSLHWGWRGALLIGILFILWLWSRFRRVSFPEAQIAALSYPSSSHSKLPGIYWFYWSLLVLAVSVEFCIIFWSATFLEAVRHVPRADAALIMSLFLAAMMLGRLLGSWLSSRAQSEEIVLSSVAVCLAGFLLHWWVPLVPLSMIGLFLAGIGVANLYPQILALAVGSAETQTNLASARASLASGLAILLLPLLLGGLADLTGLWYAYGIVVILVVLVGSGIFFTRSAAQVQPFALEAHRAK</sequence>
<dbReference type="PANTHER" id="PTHR23514">
    <property type="entry name" value="BYPASS OF STOP CODON PROTEIN 6"/>
    <property type="match status" value="1"/>
</dbReference>
<feature type="transmembrane region" description="Helical" evidence="7">
    <location>
        <begin position="137"/>
        <end position="157"/>
    </location>
</feature>